<feature type="transmembrane region" description="Helical" evidence="9">
    <location>
        <begin position="130"/>
        <end position="155"/>
    </location>
</feature>
<evidence type="ECO:0000313" key="12">
    <source>
        <dbReference type="Proteomes" id="UP000230750"/>
    </source>
</evidence>
<evidence type="ECO:0000256" key="2">
    <source>
        <dbReference type="ARBA" id="ARBA00009726"/>
    </source>
</evidence>
<evidence type="ECO:0000256" key="1">
    <source>
        <dbReference type="ARBA" id="ARBA00004141"/>
    </source>
</evidence>
<name>A0A2G8JIC8_STIJA</name>
<dbReference type="Proteomes" id="UP000230750">
    <property type="component" value="Unassembled WGS sequence"/>
</dbReference>
<dbReference type="Pfam" id="PF00664">
    <property type="entry name" value="ABC_membrane"/>
    <property type="match status" value="1"/>
</dbReference>
<evidence type="ECO:0000256" key="5">
    <source>
        <dbReference type="ARBA" id="ARBA00022741"/>
    </source>
</evidence>
<dbReference type="Gene3D" id="1.20.1560.10">
    <property type="entry name" value="ABC transporter type 1, transmembrane domain"/>
    <property type="match status" value="1"/>
</dbReference>
<dbReference type="InterPro" id="IPR036640">
    <property type="entry name" value="ABC1_TM_sf"/>
</dbReference>
<comment type="subcellular location">
    <subcellularLocation>
        <location evidence="1">Membrane</location>
        <topology evidence="1">Multi-pass membrane protein</topology>
    </subcellularLocation>
</comment>
<dbReference type="PANTHER" id="PTHR24223">
    <property type="entry name" value="ATP-BINDING CASSETTE SUB-FAMILY C"/>
    <property type="match status" value="1"/>
</dbReference>
<dbReference type="GO" id="GO:0140359">
    <property type="term" value="F:ABC-type transporter activity"/>
    <property type="evidence" value="ECO:0007669"/>
    <property type="project" value="InterPro"/>
</dbReference>
<dbReference type="InterPro" id="IPR050173">
    <property type="entry name" value="ABC_transporter_C-like"/>
</dbReference>
<organism evidence="11 12">
    <name type="scientific">Stichopus japonicus</name>
    <name type="common">Sea cucumber</name>
    <dbReference type="NCBI Taxonomy" id="307972"/>
    <lineage>
        <taxon>Eukaryota</taxon>
        <taxon>Metazoa</taxon>
        <taxon>Echinodermata</taxon>
        <taxon>Eleutherozoa</taxon>
        <taxon>Echinozoa</taxon>
        <taxon>Holothuroidea</taxon>
        <taxon>Aspidochirotacea</taxon>
        <taxon>Aspidochirotida</taxon>
        <taxon>Stichopodidae</taxon>
        <taxon>Apostichopus</taxon>
    </lineage>
</organism>
<comment type="similarity">
    <text evidence="2">Belongs to the ABC transporter superfamily. ABCC family. Conjugate transporter (TC 3.A.1.208) subfamily.</text>
</comment>
<evidence type="ECO:0000256" key="3">
    <source>
        <dbReference type="ARBA" id="ARBA00022448"/>
    </source>
</evidence>
<keyword evidence="3" id="KW-0813">Transport</keyword>
<dbReference type="PANTHER" id="PTHR24223:SF456">
    <property type="entry name" value="MULTIDRUG RESISTANCE-ASSOCIATED PROTEIN LETHAL(2)03659"/>
    <property type="match status" value="1"/>
</dbReference>
<dbReference type="InterPro" id="IPR011527">
    <property type="entry name" value="ABC1_TM_dom"/>
</dbReference>
<evidence type="ECO:0000256" key="4">
    <source>
        <dbReference type="ARBA" id="ARBA00022692"/>
    </source>
</evidence>
<dbReference type="OrthoDB" id="6500128at2759"/>
<feature type="transmembrane region" description="Helical" evidence="9">
    <location>
        <begin position="237"/>
        <end position="257"/>
    </location>
</feature>
<gene>
    <name evidence="11" type="ORF">BSL78_27676</name>
</gene>
<sequence length="328" mass="37634">MDFRQEEDHRAPNPLESAGLLSKILFSYAGPVFRAGYKKRDISEEDLFKVTNYDSSDYQGDLLEKHWRREELKSDESKRSLHKALIRAYGSVFLLYGLGTLFKEALKVSQPILMGLIVDYFSVDSTYDTWLAYLYATLLAINMLLVSAFHGPFYWGMTRLGMNVRCSLCTLTYKKVLGLSSSSLREISTGRIHVMMTADVKRFDHLFVHLHYVWMGPLEAICVLVLLYFQIGWACLPGYIVMFGIIAGQTWMSKVFVKLRARVVQYTDKRVTLMSEIITAMRTIKMNACEQVFTELVRKVRNSEYYRMLMSAYATGINLVLVVSGIVC</sequence>
<feature type="transmembrane region" description="Helical" evidence="9">
    <location>
        <begin position="308"/>
        <end position="327"/>
    </location>
</feature>
<evidence type="ECO:0000313" key="11">
    <source>
        <dbReference type="EMBL" id="PIK35500.1"/>
    </source>
</evidence>
<dbReference type="InterPro" id="IPR044746">
    <property type="entry name" value="ABCC_6TM_D1"/>
</dbReference>
<dbReference type="EMBL" id="MRZV01001886">
    <property type="protein sequence ID" value="PIK35500.1"/>
    <property type="molecule type" value="Genomic_DNA"/>
</dbReference>
<dbReference type="AlphaFoldDB" id="A0A2G8JIC8"/>
<keyword evidence="8 9" id="KW-0472">Membrane</keyword>
<keyword evidence="5" id="KW-0547">Nucleotide-binding</keyword>
<dbReference type="GO" id="GO:0005524">
    <property type="term" value="F:ATP binding"/>
    <property type="evidence" value="ECO:0007669"/>
    <property type="project" value="UniProtKB-KW"/>
</dbReference>
<accession>A0A2G8JIC8</accession>
<comment type="caution">
    <text evidence="11">The sequence shown here is derived from an EMBL/GenBank/DDBJ whole genome shotgun (WGS) entry which is preliminary data.</text>
</comment>
<evidence type="ECO:0000256" key="7">
    <source>
        <dbReference type="ARBA" id="ARBA00022989"/>
    </source>
</evidence>
<keyword evidence="7 9" id="KW-1133">Transmembrane helix</keyword>
<dbReference type="STRING" id="307972.A0A2G8JIC8"/>
<keyword evidence="6" id="KW-0067">ATP-binding</keyword>
<feature type="transmembrane region" description="Helical" evidence="9">
    <location>
        <begin position="212"/>
        <end position="231"/>
    </location>
</feature>
<feature type="domain" description="ABC transmembrane type-1" evidence="10">
    <location>
        <begin position="94"/>
        <end position="328"/>
    </location>
</feature>
<evidence type="ECO:0000256" key="8">
    <source>
        <dbReference type="ARBA" id="ARBA00023136"/>
    </source>
</evidence>
<evidence type="ECO:0000259" key="10">
    <source>
        <dbReference type="PROSITE" id="PS50929"/>
    </source>
</evidence>
<keyword evidence="12" id="KW-1185">Reference proteome</keyword>
<protein>
    <submittedName>
        <fullName evidence="11">Putative multidrug resistance-associated protein 4-like isoform X2</fullName>
    </submittedName>
</protein>
<keyword evidence="4 9" id="KW-0812">Transmembrane</keyword>
<evidence type="ECO:0000256" key="9">
    <source>
        <dbReference type="SAM" id="Phobius"/>
    </source>
</evidence>
<feature type="transmembrane region" description="Helical" evidence="9">
    <location>
        <begin position="84"/>
        <end position="102"/>
    </location>
</feature>
<proteinExistence type="inferred from homology"/>
<dbReference type="CDD" id="cd18579">
    <property type="entry name" value="ABC_6TM_ABCC_D1"/>
    <property type="match status" value="1"/>
</dbReference>
<evidence type="ECO:0000256" key="6">
    <source>
        <dbReference type="ARBA" id="ARBA00022840"/>
    </source>
</evidence>
<reference evidence="11 12" key="1">
    <citation type="journal article" date="2017" name="PLoS Biol.">
        <title>The sea cucumber genome provides insights into morphological evolution and visceral regeneration.</title>
        <authorList>
            <person name="Zhang X."/>
            <person name="Sun L."/>
            <person name="Yuan J."/>
            <person name="Sun Y."/>
            <person name="Gao Y."/>
            <person name="Zhang L."/>
            <person name="Li S."/>
            <person name="Dai H."/>
            <person name="Hamel J.F."/>
            <person name="Liu C."/>
            <person name="Yu Y."/>
            <person name="Liu S."/>
            <person name="Lin W."/>
            <person name="Guo K."/>
            <person name="Jin S."/>
            <person name="Xu P."/>
            <person name="Storey K.B."/>
            <person name="Huan P."/>
            <person name="Zhang T."/>
            <person name="Zhou Y."/>
            <person name="Zhang J."/>
            <person name="Lin C."/>
            <person name="Li X."/>
            <person name="Xing L."/>
            <person name="Huo D."/>
            <person name="Sun M."/>
            <person name="Wang L."/>
            <person name="Mercier A."/>
            <person name="Li F."/>
            <person name="Yang H."/>
            <person name="Xiang J."/>
        </authorList>
    </citation>
    <scope>NUCLEOTIDE SEQUENCE [LARGE SCALE GENOMIC DNA]</scope>
    <source>
        <strain evidence="11">Shaxun</strain>
        <tissue evidence="11">Muscle</tissue>
    </source>
</reference>
<dbReference type="PROSITE" id="PS50929">
    <property type="entry name" value="ABC_TM1F"/>
    <property type="match status" value="1"/>
</dbReference>
<dbReference type="SUPFAM" id="SSF90123">
    <property type="entry name" value="ABC transporter transmembrane region"/>
    <property type="match status" value="1"/>
</dbReference>
<dbReference type="GO" id="GO:0005886">
    <property type="term" value="C:plasma membrane"/>
    <property type="evidence" value="ECO:0007669"/>
    <property type="project" value="TreeGrafter"/>
</dbReference>